<evidence type="ECO:0000313" key="1">
    <source>
        <dbReference type="EMBL" id="KAI3787640.1"/>
    </source>
</evidence>
<comment type="caution">
    <text evidence="1">The sequence shown here is derived from an EMBL/GenBank/DDBJ whole genome shotgun (WGS) entry which is preliminary data.</text>
</comment>
<evidence type="ECO:0000313" key="2">
    <source>
        <dbReference type="Proteomes" id="UP001056120"/>
    </source>
</evidence>
<reference evidence="1 2" key="2">
    <citation type="journal article" date="2022" name="Mol. Ecol. Resour.">
        <title>The genomes of chicory, endive, great burdock and yacon provide insights into Asteraceae paleo-polyploidization history and plant inulin production.</title>
        <authorList>
            <person name="Fan W."/>
            <person name="Wang S."/>
            <person name="Wang H."/>
            <person name="Wang A."/>
            <person name="Jiang F."/>
            <person name="Liu H."/>
            <person name="Zhao H."/>
            <person name="Xu D."/>
            <person name="Zhang Y."/>
        </authorList>
    </citation>
    <scope>NUCLEOTIDE SEQUENCE [LARGE SCALE GENOMIC DNA]</scope>
    <source>
        <strain evidence="2">cv. Yunnan</strain>
        <tissue evidence="1">Leaves</tissue>
    </source>
</reference>
<gene>
    <name evidence="1" type="ORF">L1987_42246</name>
</gene>
<dbReference type="Proteomes" id="UP001056120">
    <property type="component" value="Linkage Group LG13"/>
</dbReference>
<name>A0ACB9GXE1_9ASTR</name>
<sequence length="140" mass="15430">MRAVICSEDHQMPVDVLVRMARVLGACNSSRSRQRSKVTGSIMVPAVKPANTMILAHQSRYKVHWSVGWLTLESGLGIEFGSGVISVPTDSMAWIIQGCVIFNEDVVRLSEPHVLENLELVIDHVLTNVFSADQCLGAWN</sequence>
<organism evidence="1 2">
    <name type="scientific">Smallanthus sonchifolius</name>
    <dbReference type="NCBI Taxonomy" id="185202"/>
    <lineage>
        <taxon>Eukaryota</taxon>
        <taxon>Viridiplantae</taxon>
        <taxon>Streptophyta</taxon>
        <taxon>Embryophyta</taxon>
        <taxon>Tracheophyta</taxon>
        <taxon>Spermatophyta</taxon>
        <taxon>Magnoliopsida</taxon>
        <taxon>eudicotyledons</taxon>
        <taxon>Gunneridae</taxon>
        <taxon>Pentapetalae</taxon>
        <taxon>asterids</taxon>
        <taxon>campanulids</taxon>
        <taxon>Asterales</taxon>
        <taxon>Asteraceae</taxon>
        <taxon>Asteroideae</taxon>
        <taxon>Heliantheae alliance</taxon>
        <taxon>Millerieae</taxon>
        <taxon>Smallanthus</taxon>
    </lineage>
</organism>
<reference evidence="2" key="1">
    <citation type="journal article" date="2022" name="Mol. Ecol. Resour.">
        <title>The genomes of chicory, endive, great burdock and yacon provide insights into Asteraceae palaeo-polyploidization history and plant inulin production.</title>
        <authorList>
            <person name="Fan W."/>
            <person name="Wang S."/>
            <person name="Wang H."/>
            <person name="Wang A."/>
            <person name="Jiang F."/>
            <person name="Liu H."/>
            <person name="Zhao H."/>
            <person name="Xu D."/>
            <person name="Zhang Y."/>
        </authorList>
    </citation>
    <scope>NUCLEOTIDE SEQUENCE [LARGE SCALE GENOMIC DNA]</scope>
    <source>
        <strain evidence="2">cv. Yunnan</strain>
    </source>
</reference>
<protein>
    <submittedName>
        <fullName evidence="1">Uncharacterized protein</fullName>
    </submittedName>
</protein>
<proteinExistence type="predicted"/>
<keyword evidence="2" id="KW-1185">Reference proteome</keyword>
<dbReference type="EMBL" id="CM042030">
    <property type="protein sequence ID" value="KAI3787640.1"/>
    <property type="molecule type" value="Genomic_DNA"/>
</dbReference>
<accession>A0ACB9GXE1</accession>